<sequence length="399" mass="46127">MRRSQRKKQTSTSTNPNLQSNAWRVIATPELLALVVHQLDIKGQYKLMHVSKHFFHSVGPIVWKSVPRLELVLQLIKGVRVRIECSTAPYKYQFITRFPSKPDLTRYDIYAPWIQELEIYDGYYQEIVNPDPFLAALAGRPPLPNLRRLTTSTSAPIDGEDLMNFFMMFINPSLAEIRTIIPKEGLPQISGSCVRPSSVPAFLEKINETCPEIEVLEFYLETPYSYRSNWSKRYIPSDRSLSILASFVNIRSFSSSTYALESPTFRILGKLPHLESLVPQDWFPVLKDLRLYDVDPEDIQTLWKQPIIVKKLVSVLIQTDDTIRRYGHDHPLHGQNWVSPFLEALPRLSPHLQDIVFCMGNLDDKVEIPRGHWKYLEGEEGIYVAFHHYRAALYRGCVL</sequence>
<proteinExistence type="predicted"/>
<dbReference type="EMBL" id="AZST01001352">
    <property type="protein sequence ID" value="KEP45981.1"/>
    <property type="molecule type" value="Genomic_DNA"/>
</dbReference>
<name>A0A074RFR5_9AGAM</name>
<reference evidence="1 2" key="1">
    <citation type="submission" date="2013-12" db="EMBL/GenBank/DDBJ databases">
        <authorList>
            <person name="Cubeta M."/>
            <person name="Pakala S."/>
            <person name="Fedorova N."/>
            <person name="Thomas E."/>
            <person name="Dean R."/>
            <person name="Jabaji S."/>
            <person name="Neate S."/>
            <person name="Toda T."/>
            <person name="Tavantzis S."/>
            <person name="Vilgalys R."/>
            <person name="Bharathan N."/>
            <person name="Pakala S."/>
            <person name="Losada L.S."/>
            <person name="Zafar N."/>
            <person name="Nierman W."/>
        </authorList>
    </citation>
    <scope>NUCLEOTIDE SEQUENCE [LARGE SCALE GENOMIC DNA]</scope>
    <source>
        <strain evidence="1 2">123E</strain>
    </source>
</reference>
<keyword evidence="2" id="KW-1185">Reference proteome</keyword>
<accession>A0A074RFR5</accession>
<organism evidence="1 2">
    <name type="scientific">Rhizoctonia solani 123E</name>
    <dbReference type="NCBI Taxonomy" id="1423351"/>
    <lineage>
        <taxon>Eukaryota</taxon>
        <taxon>Fungi</taxon>
        <taxon>Dikarya</taxon>
        <taxon>Basidiomycota</taxon>
        <taxon>Agaricomycotina</taxon>
        <taxon>Agaricomycetes</taxon>
        <taxon>Cantharellales</taxon>
        <taxon>Ceratobasidiaceae</taxon>
        <taxon>Rhizoctonia</taxon>
    </lineage>
</organism>
<dbReference type="Proteomes" id="UP000027456">
    <property type="component" value="Unassembled WGS sequence"/>
</dbReference>
<evidence type="ECO:0000313" key="1">
    <source>
        <dbReference type="EMBL" id="KEP45981.1"/>
    </source>
</evidence>
<evidence type="ECO:0008006" key="3">
    <source>
        <dbReference type="Google" id="ProtNLM"/>
    </source>
</evidence>
<comment type="caution">
    <text evidence="1">The sequence shown here is derived from an EMBL/GenBank/DDBJ whole genome shotgun (WGS) entry which is preliminary data.</text>
</comment>
<evidence type="ECO:0000313" key="2">
    <source>
        <dbReference type="Proteomes" id="UP000027456"/>
    </source>
</evidence>
<dbReference type="OrthoDB" id="3236825at2759"/>
<gene>
    <name evidence="1" type="ORF">V565_226190</name>
</gene>
<protein>
    <recommendedName>
        <fullName evidence="3">F-box-like domain protein</fullName>
    </recommendedName>
</protein>
<dbReference type="HOGENOM" id="CLU_667553_0_0_1"/>
<dbReference type="AlphaFoldDB" id="A0A074RFR5"/>